<accession>A0A0R2LNS9</accession>
<keyword evidence="8 12" id="KW-0457">Lysine biosynthesis</keyword>
<evidence type="ECO:0000256" key="5">
    <source>
        <dbReference type="ARBA" id="ARBA00022490"/>
    </source>
</evidence>
<dbReference type="InterPro" id="IPR002220">
    <property type="entry name" value="DapA-like"/>
</dbReference>
<dbReference type="InterPro" id="IPR020624">
    <property type="entry name" value="Schiff_base-form_aldolases_CS"/>
</dbReference>
<feature type="active site" description="Proton donor/acceptor" evidence="12 14">
    <location>
        <position position="138"/>
    </location>
</feature>
<dbReference type="InterPro" id="IPR005263">
    <property type="entry name" value="DapA"/>
</dbReference>
<dbReference type="PROSITE" id="PS00665">
    <property type="entry name" value="DHDPS_1"/>
    <property type="match status" value="1"/>
</dbReference>
<evidence type="ECO:0000313" key="17">
    <source>
        <dbReference type="Proteomes" id="UP000051886"/>
    </source>
</evidence>
<proteinExistence type="inferred from homology"/>
<feature type="site" description="Part of a proton relay during catalysis" evidence="12">
    <location>
        <position position="48"/>
    </location>
</feature>
<comment type="caution">
    <text evidence="16">The sequence shown here is derived from an EMBL/GenBank/DDBJ whole genome shotgun (WGS) entry which is preliminary data.</text>
</comment>
<dbReference type="STRING" id="449659.IV66_GL001286"/>
<keyword evidence="17" id="KW-1185">Reference proteome</keyword>
<evidence type="ECO:0000256" key="4">
    <source>
        <dbReference type="ARBA" id="ARBA00012086"/>
    </source>
</evidence>
<comment type="function">
    <text evidence="1 12">Catalyzes the condensation of (S)-aspartate-beta-semialdehyde [(S)-ASA] and pyruvate to 4-hydroxy-tetrahydrodipicolinate (HTPA).</text>
</comment>
<feature type="site" description="Part of a proton relay during catalysis" evidence="12">
    <location>
        <position position="112"/>
    </location>
</feature>
<evidence type="ECO:0000256" key="11">
    <source>
        <dbReference type="ARBA" id="ARBA00047836"/>
    </source>
</evidence>
<dbReference type="NCBIfam" id="TIGR00674">
    <property type="entry name" value="dapA"/>
    <property type="match status" value="1"/>
</dbReference>
<comment type="subunit">
    <text evidence="12">Homotetramer; dimer of dimers.</text>
</comment>
<dbReference type="PIRSF" id="PIRSF001365">
    <property type="entry name" value="DHDPS"/>
    <property type="match status" value="1"/>
</dbReference>
<feature type="binding site" evidence="12 15">
    <location>
        <position position="207"/>
    </location>
    <ligand>
        <name>pyruvate</name>
        <dbReference type="ChEBI" id="CHEBI:15361"/>
    </ligand>
</feature>
<dbReference type="Gene3D" id="3.20.20.70">
    <property type="entry name" value="Aldolase class I"/>
    <property type="match status" value="1"/>
</dbReference>
<dbReference type="Proteomes" id="UP000051886">
    <property type="component" value="Unassembled WGS sequence"/>
</dbReference>
<dbReference type="EC" id="4.3.3.7" evidence="4 12"/>
<dbReference type="InterPro" id="IPR013785">
    <property type="entry name" value="Aldolase_TIM"/>
</dbReference>
<dbReference type="AlphaFoldDB" id="A0A0R2LNS9"/>
<evidence type="ECO:0000313" key="16">
    <source>
        <dbReference type="EMBL" id="KRO01106.1"/>
    </source>
</evidence>
<evidence type="ECO:0000256" key="8">
    <source>
        <dbReference type="ARBA" id="ARBA00023154"/>
    </source>
</evidence>
<dbReference type="GO" id="GO:0008840">
    <property type="term" value="F:4-hydroxy-tetrahydrodipicolinate synthase activity"/>
    <property type="evidence" value="ECO:0007669"/>
    <property type="project" value="UniProtKB-UniRule"/>
</dbReference>
<dbReference type="PATRIC" id="fig|449659.4.peg.1303"/>
<comment type="subcellular location">
    <subcellularLocation>
        <location evidence="12">Cytoplasm</location>
    </subcellularLocation>
</comment>
<evidence type="ECO:0000256" key="7">
    <source>
        <dbReference type="ARBA" id="ARBA00022915"/>
    </source>
</evidence>
<dbReference type="RefSeq" id="WP_017868260.1">
    <property type="nucleotide sequence ID" value="NZ_BJYB01000007.1"/>
</dbReference>
<evidence type="ECO:0000256" key="14">
    <source>
        <dbReference type="PIRSR" id="PIRSR001365-1"/>
    </source>
</evidence>
<dbReference type="PANTHER" id="PTHR12128">
    <property type="entry name" value="DIHYDRODIPICOLINATE SYNTHASE"/>
    <property type="match status" value="1"/>
</dbReference>
<feature type="binding site" evidence="12 15">
    <location>
        <position position="49"/>
    </location>
    <ligand>
        <name>pyruvate</name>
        <dbReference type="ChEBI" id="CHEBI:15361"/>
    </ligand>
</feature>
<dbReference type="SUPFAM" id="SSF51569">
    <property type="entry name" value="Aldolase"/>
    <property type="match status" value="1"/>
</dbReference>
<gene>
    <name evidence="12" type="primary">dapA</name>
    <name evidence="16" type="ORF">IV66_GL001286</name>
</gene>
<keyword evidence="7 12" id="KW-0220">Diaminopimelate biosynthesis</keyword>
<dbReference type="GO" id="GO:0005829">
    <property type="term" value="C:cytosol"/>
    <property type="evidence" value="ECO:0007669"/>
    <property type="project" value="TreeGrafter"/>
</dbReference>
<dbReference type="SMART" id="SM01130">
    <property type="entry name" value="DHDPS"/>
    <property type="match status" value="1"/>
</dbReference>
<evidence type="ECO:0000256" key="15">
    <source>
        <dbReference type="PIRSR" id="PIRSR001365-2"/>
    </source>
</evidence>
<keyword evidence="5 12" id="KW-0963">Cytoplasm</keyword>
<comment type="pathway">
    <text evidence="2 12">Amino-acid biosynthesis; L-lysine biosynthesis via DAP pathway; (S)-tetrahydrodipicolinate from L-aspartate: step 3/4.</text>
</comment>
<feature type="active site" description="Schiff-base intermediate with substrate" evidence="12 14">
    <location>
        <position position="166"/>
    </location>
</feature>
<evidence type="ECO:0000256" key="3">
    <source>
        <dbReference type="ARBA" id="ARBA00007592"/>
    </source>
</evidence>
<reference evidence="16 17" key="1">
    <citation type="journal article" date="2015" name="Genome Announc.">
        <title>Expanding the biotechnology potential of lactobacilli through comparative genomics of 213 strains and associated genera.</title>
        <authorList>
            <person name="Sun Z."/>
            <person name="Harris H.M."/>
            <person name="McCann A."/>
            <person name="Guo C."/>
            <person name="Argimon S."/>
            <person name="Zhang W."/>
            <person name="Yang X."/>
            <person name="Jeffery I.B."/>
            <person name="Cooney J.C."/>
            <person name="Kagawa T.F."/>
            <person name="Liu W."/>
            <person name="Song Y."/>
            <person name="Salvetti E."/>
            <person name="Wrobel A."/>
            <person name="Rasinkangas P."/>
            <person name="Parkhill J."/>
            <person name="Rea M.C."/>
            <person name="O'Sullivan O."/>
            <person name="Ritari J."/>
            <person name="Douillard F.P."/>
            <person name="Paul Ross R."/>
            <person name="Yang R."/>
            <person name="Briner A.E."/>
            <person name="Felis G.E."/>
            <person name="de Vos W.M."/>
            <person name="Barrangou R."/>
            <person name="Klaenhammer T.R."/>
            <person name="Caufield P.W."/>
            <person name="Cui Y."/>
            <person name="Zhang H."/>
            <person name="O'Toole P.W."/>
        </authorList>
    </citation>
    <scope>NUCLEOTIDE SEQUENCE [LARGE SCALE GENOMIC DNA]</scope>
    <source>
        <strain evidence="16 17">NBRC 103219</strain>
    </source>
</reference>
<comment type="catalytic activity">
    <reaction evidence="11 12">
        <text>L-aspartate 4-semialdehyde + pyruvate = (2S,4S)-4-hydroxy-2,3,4,5-tetrahydrodipicolinate + H2O + H(+)</text>
        <dbReference type="Rhea" id="RHEA:34171"/>
        <dbReference type="ChEBI" id="CHEBI:15361"/>
        <dbReference type="ChEBI" id="CHEBI:15377"/>
        <dbReference type="ChEBI" id="CHEBI:15378"/>
        <dbReference type="ChEBI" id="CHEBI:67139"/>
        <dbReference type="ChEBI" id="CHEBI:537519"/>
        <dbReference type="EC" id="4.3.3.7"/>
    </reaction>
</comment>
<dbReference type="OrthoDB" id="9782828at2"/>
<comment type="caution">
    <text evidence="12">Was originally thought to be a dihydrodipicolinate synthase (DHDPS), catalyzing the condensation of (S)-aspartate-beta-semialdehyde [(S)-ASA] and pyruvate to dihydrodipicolinate (DHDP). However, it was shown in E.coli that the product of the enzymatic reaction is not dihydrodipicolinate but in fact (4S)-4-hydroxy-2,3,4,5-tetrahydro-(2S)-dipicolinic acid (HTPA), and that the consecutive dehydration reaction leading to DHDP is not spontaneous but catalyzed by DapB.</text>
</comment>
<evidence type="ECO:0000256" key="12">
    <source>
        <dbReference type="HAMAP-Rule" id="MF_00418"/>
    </source>
</evidence>
<dbReference type="GO" id="GO:0019877">
    <property type="term" value="P:diaminopimelate biosynthetic process"/>
    <property type="evidence" value="ECO:0007669"/>
    <property type="project" value="UniProtKB-UniRule"/>
</dbReference>
<name>A0A0R2LNS9_9LACO</name>
<evidence type="ECO:0000256" key="1">
    <source>
        <dbReference type="ARBA" id="ARBA00003294"/>
    </source>
</evidence>
<dbReference type="HAMAP" id="MF_00418">
    <property type="entry name" value="DapA"/>
    <property type="match status" value="1"/>
</dbReference>
<evidence type="ECO:0000256" key="13">
    <source>
        <dbReference type="PIRNR" id="PIRNR001365"/>
    </source>
</evidence>
<dbReference type="EMBL" id="JQCN01000017">
    <property type="protein sequence ID" value="KRO01106.1"/>
    <property type="molecule type" value="Genomic_DNA"/>
</dbReference>
<keyword evidence="9 12" id="KW-0456">Lyase</keyword>
<dbReference type="PANTHER" id="PTHR12128:SF66">
    <property type="entry name" value="4-HYDROXY-2-OXOGLUTARATE ALDOLASE, MITOCHONDRIAL"/>
    <property type="match status" value="1"/>
</dbReference>
<dbReference type="Pfam" id="PF00701">
    <property type="entry name" value="DHDPS"/>
    <property type="match status" value="1"/>
</dbReference>
<keyword evidence="10 12" id="KW-0704">Schiff base</keyword>
<protein>
    <recommendedName>
        <fullName evidence="4 12">4-hydroxy-tetrahydrodipicolinate synthase</fullName>
        <shortName evidence="12">HTPA synthase</shortName>
        <ecNumber evidence="4 12">4.3.3.7</ecNumber>
    </recommendedName>
</protein>
<evidence type="ECO:0000256" key="10">
    <source>
        <dbReference type="ARBA" id="ARBA00023270"/>
    </source>
</evidence>
<comment type="similarity">
    <text evidence="3 12 13">Belongs to the DapA family.</text>
</comment>
<sequence>MKDLKLTQIITAMVTPFNEQDEVDTQRLNVLLEYLLKNGSQGILINGTTGEGPNLTAAERNEMIQKTIKIIDDRVPVIAGVGSNSTRATVTDVQALTADSGLTALLIVVPYYNKPDQNGMMAHFIKVADASNLPIIIYNIPGRTGVKMEVPTILKLAQHPNIIGVKNCTGTADLAMLIDKSPTEFLVYSGEDEDALEVKILDGAGIISVASHIFGMQMKQMYQDIDCGKVDPAGKIMRAILPGIKALFSLPSPAPVKAALNRRNVFVGEPRLPILPLSKEQQKDLGKNLDN</sequence>
<dbReference type="GO" id="GO:0009089">
    <property type="term" value="P:lysine biosynthetic process via diaminopimelate"/>
    <property type="evidence" value="ECO:0007669"/>
    <property type="project" value="UniProtKB-UniRule"/>
</dbReference>
<dbReference type="PRINTS" id="PR00146">
    <property type="entry name" value="DHPICSNTHASE"/>
</dbReference>
<evidence type="ECO:0000256" key="9">
    <source>
        <dbReference type="ARBA" id="ARBA00023239"/>
    </source>
</evidence>
<evidence type="ECO:0000256" key="2">
    <source>
        <dbReference type="ARBA" id="ARBA00005120"/>
    </source>
</evidence>
<keyword evidence="6 12" id="KW-0028">Amino-acid biosynthesis</keyword>
<dbReference type="CDD" id="cd00950">
    <property type="entry name" value="DHDPS"/>
    <property type="match status" value="1"/>
</dbReference>
<organism evidence="16 17">
    <name type="scientific">Ligilactobacillus pobuzihii</name>
    <dbReference type="NCBI Taxonomy" id="449659"/>
    <lineage>
        <taxon>Bacteria</taxon>
        <taxon>Bacillati</taxon>
        <taxon>Bacillota</taxon>
        <taxon>Bacilli</taxon>
        <taxon>Lactobacillales</taxon>
        <taxon>Lactobacillaceae</taxon>
        <taxon>Ligilactobacillus</taxon>
    </lineage>
</organism>
<dbReference type="UniPathway" id="UPA00034">
    <property type="reaction ID" value="UER00017"/>
</dbReference>
<evidence type="ECO:0000256" key="6">
    <source>
        <dbReference type="ARBA" id="ARBA00022605"/>
    </source>
</evidence>